<feature type="region of interest" description="Disordered" evidence="1">
    <location>
        <begin position="1022"/>
        <end position="1177"/>
    </location>
</feature>
<protein>
    <submittedName>
        <fullName evidence="2">Uncharacterized protein</fullName>
    </submittedName>
</protein>
<feature type="region of interest" description="Disordered" evidence="1">
    <location>
        <begin position="1211"/>
        <end position="1296"/>
    </location>
</feature>
<evidence type="ECO:0000256" key="1">
    <source>
        <dbReference type="SAM" id="MobiDB-lite"/>
    </source>
</evidence>
<name>A0A8H5FRE6_9AGAR</name>
<evidence type="ECO:0000313" key="3">
    <source>
        <dbReference type="Proteomes" id="UP000559027"/>
    </source>
</evidence>
<comment type="caution">
    <text evidence="2">The sequence shown here is derived from an EMBL/GenBank/DDBJ whole genome shotgun (WGS) entry which is preliminary data.</text>
</comment>
<feature type="compositionally biased region" description="Basic and acidic residues" evidence="1">
    <location>
        <begin position="432"/>
        <end position="447"/>
    </location>
</feature>
<feature type="region of interest" description="Disordered" evidence="1">
    <location>
        <begin position="565"/>
        <end position="587"/>
    </location>
</feature>
<accession>A0A8H5FRE6</accession>
<feature type="compositionally biased region" description="Acidic residues" evidence="1">
    <location>
        <begin position="293"/>
        <end position="303"/>
    </location>
</feature>
<dbReference type="EMBL" id="JAACJO010000032">
    <property type="protein sequence ID" value="KAF5346379.1"/>
    <property type="molecule type" value="Genomic_DNA"/>
</dbReference>
<feature type="compositionally biased region" description="Polar residues" evidence="1">
    <location>
        <begin position="1120"/>
        <end position="1132"/>
    </location>
</feature>
<gene>
    <name evidence="2" type="ORF">D9756_011399</name>
</gene>
<feature type="compositionally biased region" description="Acidic residues" evidence="1">
    <location>
        <begin position="1035"/>
        <end position="1050"/>
    </location>
</feature>
<feature type="region of interest" description="Disordered" evidence="1">
    <location>
        <begin position="239"/>
        <end position="533"/>
    </location>
</feature>
<feature type="region of interest" description="Disordered" evidence="1">
    <location>
        <begin position="947"/>
        <end position="972"/>
    </location>
</feature>
<sequence length="1296" mass="143397">MNNDRQYNGLQLISPPPEESLRRNSKAFSPVLNVKRKRQVRPEEPQPQTPNPRSRKQMKQLGDTPASPSPLKPKRIVVQSPHGHNPSADYIPPTTLVLPDAGTNRPLSRRSRSTSATPIPPYEPPTDIFTPPKEVFVTPATATIKVSKSSKRKSTTKKKKRLTPVPVVVKLEMPDVDLTAPMPPPSPGDDPLLLSSSVEPPSSTPTRPRTRSPWMAFSESDALPVGRAADAVPVRRTVSPTPLPFHKLRFADLPPSSSPGENLYENQPSPIIEDQDLDITPPDLPFFELGDNVNDDGWSDSGDELPMLPPPEGSPTKEGEGEFTGKFLEVLVKTKADPPSSVTKGRMDEWGNPKSPYPLSLEKSPFPLPREKRRADLDVLKEAEEREDEDREEEEEVRRMSVEPEPELQEPGPFDFSGIESLPDESQGRMSVEQHEETYSVPLRDEAAVAPSTSIEVEEDIQEGPSAEDAFKLMGNKPLHDEDAPLEESLEDLQYPEDDSHEEAPIILDQDLQPSSIEEDITPAEGSLSLPLDNSTENAELHEIAPSLTEQLLPMEAEIDVEVEHDPELSDDEPSSSSDASASPDIVKITSADPRAAARAAAILKQHNYDCFTKREMKRRYSDISRRRTMSPGSLVSARSVLGGGIEKQKERRKTVGGGGMGVRGERVYIPGSPATTLPKLLRDAEAEVSMSMTMSVDESTGSPNPFMLRSFLKDKTDSYKTPLPIRFFSPVLPQTQAQAEGSLTALANKMNTSLNLSLTPKVPMTPGEMCYDPLTGERMWTKEEWKRLDACFTDERVEVGQRMGLCRDDESLLSEGRMVDGWEKWEGMAGVDDVDLENVVSRFVDWMGGWEEVDGYGPEWSRESLMSRVKALRSKQRKGKVAPPTSLPFSPSTALASMSLATPSPFDFSFMNRGVEMDVPQFTPIRRTTGPGVLRKRREWASIVGPASSTPISGATSEMEASTSTPVSRPDVVMRNAGAGVDLNAKPVPGSLLAPRYSHLWEEAVKVSKDLPDVTKALQDVRADSKGHDHGMEQENDTALEEPEMEQDSEDSRTTPTLVEDEGNSLGSEPSGEMLEEEDEEEVEDELEWELEPEPESEPATIGKRVKGIIFSYLPTLRKTPSTSNATSTHDTNSKPRKLRSRPSTRPGLPLPPQEVLSKPRGPVVTPARAPLPKPVHPKELVNLQQAPPIQPPASKIPRVVHPRQLVELHHVTPKVMKGEEGRLEKQRRQRRSSGASVKDLIKGFEQMKEMEGKESNDEKRKEVRRMKSVGEWRKDVGDATNKNSGEAGRPVWKP</sequence>
<feature type="compositionally biased region" description="Basic and acidic residues" evidence="1">
    <location>
        <begin position="1270"/>
        <end position="1279"/>
    </location>
</feature>
<feature type="compositionally biased region" description="Basic residues" evidence="1">
    <location>
        <begin position="148"/>
        <end position="162"/>
    </location>
</feature>
<proteinExistence type="predicted"/>
<dbReference type="OrthoDB" id="3258279at2759"/>
<feature type="compositionally biased region" description="Acidic residues" evidence="1">
    <location>
        <begin position="484"/>
        <end position="501"/>
    </location>
</feature>
<dbReference type="Proteomes" id="UP000559027">
    <property type="component" value="Unassembled WGS sequence"/>
</dbReference>
<feature type="compositionally biased region" description="Basic and acidic residues" evidence="1">
    <location>
        <begin position="1241"/>
        <end position="1263"/>
    </location>
</feature>
<feature type="compositionally biased region" description="Acidic residues" evidence="1">
    <location>
        <begin position="385"/>
        <end position="395"/>
    </location>
</feature>
<feature type="compositionally biased region" description="Acidic residues" evidence="1">
    <location>
        <begin position="1075"/>
        <end position="1098"/>
    </location>
</feature>
<feature type="compositionally biased region" description="Low complexity" evidence="1">
    <location>
        <begin position="189"/>
        <end position="213"/>
    </location>
</feature>
<feature type="compositionally biased region" description="Polar residues" evidence="1">
    <location>
        <begin position="948"/>
        <end position="968"/>
    </location>
</feature>
<feature type="region of interest" description="Disordered" evidence="1">
    <location>
        <begin position="1"/>
        <end position="217"/>
    </location>
</feature>
<feature type="compositionally biased region" description="Low complexity" evidence="1">
    <location>
        <begin position="575"/>
        <end position="585"/>
    </location>
</feature>
<feature type="compositionally biased region" description="Basic and acidic residues" evidence="1">
    <location>
        <begin position="1211"/>
        <end position="1228"/>
    </location>
</feature>
<organism evidence="2 3">
    <name type="scientific">Leucocoprinus leucothites</name>
    <dbReference type="NCBI Taxonomy" id="201217"/>
    <lineage>
        <taxon>Eukaryota</taxon>
        <taxon>Fungi</taxon>
        <taxon>Dikarya</taxon>
        <taxon>Basidiomycota</taxon>
        <taxon>Agaricomycotina</taxon>
        <taxon>Agaricomycetes</taxon>
        <taxon>Agaricomycetidae</taxon>
        <taxon>Agaricales</taxon>
        <taxon>Agaricineae</taxon>
        <taxon>Agaricaceae</taxon>
        <taxon>Leucocoprinus</taxon>
    </lineage>
</organism>
<reference evidence="2 3" key="1">
    <citation type="journal article" date="2020" name="ISME J.">
        <title>Uncovering the hidden diversity of litter-decomposition mechanisms in mushroom-forming fungi.</title>
        <authorList>
            <person name="Floudas D."/>
            <person name="Bentzer J."/>
            <person name="Ahren D."/>
            <person name="Johansson T."/>
            <person name="Persson P."/>
            <person name="Tunlid A."/>
        </authorList>
    </citation>
    <scope>NUCLEOTIDE SEQUENCE [LARGE SCALE GENOMIC DNA]</scope>
    <source>
        <strain evidence="2 3">CBS 146.42</strain>
    </source>
</reference>
<evidence type="ECO:0000313" key="2">
    <source>
        <dbReference type="EMBL" id="KAF5346379.1"/>
    </source>
</evidence>
<feature type="compositionally biased region" description="Basic and acidic residues" evidence="1">
    <location>
        <begin position="369"/>
        <end position="384"/>
    </location>
</feature>
<feature type="compositionally biased region" description="Polar residues" evidence="1">
    <location>
        <begin position="258"/>
        <end position="269"/>
    </location>
</feature>
<feature type="compositionally biased region" description="Basic and acidic residues" evidence="1">
    <location>
        <begin position="1022"/>
        <end position="1034"/>
    </location>
</feature>
<feature type="compositionally biased region" description="Polar residues" evidence="1">
    <location>
        <begin position="1"/>
        <end position="11"/>
    </location>
</feature>
<keyword evidence="3" id="KW-1185">Reference proteome</keyword>